<sequence>MNRYHSVLSVLILFMFLLTCSYLIYVETFSNTIYQSDSITHVAQSPIIQTLKDKVNECQTHLNVDISSCENIPSSQPVSCSDCHLSTGVTNANCYLSNNKLNSDSITEEQCCQFNDDSNRNACFVWATERDHTNLIQSIQTDTQNECNDQSQATFISCLNEIDGLSLSSTVGVDSTSSASEMMPLNTNVQGGSLSDLKEWSESVGTSLNNWCQSKSDNYVLSSGNYCHANCYDGNNPLDPVDSRYPWVSGPSIVNKQTHWEIEHINSSDVDILKTDTTKGSYCRHFIT</sequence>
<accession>A0A6C0BPU1</accession>
<name>A0A6C0BPU1_9ZZZZ</name>
<organism evidence="1">
    <name type="scientific">viral metagenome</name>
    <dbReference type="NCBI Taxonomy" id="1070528"/>
    <lineage>
        <taxon>unclassified sequences</taxon>
        <taxon>metagenomes</taxon>
        <taxon>organismal metagenomes</taxon>
    </lineage>
</organism>
<protein>
    <submittedName>
        <fullName evidence="1">Uncharacterized protein</fullName>
    </submittedName>
</protein>
<dbReference type="EMBL" id="MN739222">
    <property type="protein sequence ID" value="QHS94407.1"/>
    <property type="molecule type" value="Genomic_DNA"/>
</dbReference>
<proteinExistence type="predicted"/>
<reference evidence="1" key="1">
    <citation type="journal article" date="2020" name="Nature">
        <title>Giant virus diversity and host interactions through global metagenomics.</title>
        <authorList>
            <person name="Schulz F."/>
            <person name="Roux S."/>
            <person name="Paez-Espino D."/>
            <person name="Jungbluth S."/>
            <person name="Walsh D.A."/>
            <person name="Denef V.J."/>
            <person name="McMahon K.D."/>
            <person name="Konstantinidis K.T."/>
            <person name="Eloe-Fadrosh E.A."/>
            <person name="Kyrpides N.C."/>
            <person name="Woyke T."/>
        </authorList>
    </citation>
    <scope>NUCLEOTIDE SEQUENCE</scope>
    <source>
        <strain evidence="1">GVMAG-M-3300018416-26</strain>
    </source>
</reference>
<evidence type="ECO:0000313" key="1">
    <source>
        <dbReference type="EMBL" id="QHS94407.1"/>
    </source>
</evidence>
<dbReference type="AlphaFoldDB" id="A0A6C0BPU1"/>